<proteinExistence type="predicted"/>
<dbReference type="Proteomes" id="UP000270094">
    <property type="component" value="Unassembled WGS sequence"/>
</dbReference>
<feature type="region of interest" description="Disordered" evidence="1">
    <location>
        <begin position="50"/>
        <end position="153"/>
    </location>
</feature>
<feature type="region of interest" description="Disordered" evidence="1">
    <location>
        <begin position="1"/>
        <end position="34"/>
    </location>
</feature>
<dbReference type="AlphaFoldDB" id="A0A3P7JY49"/>
<evidence type="ECO:0000256" key="1">
    <source>
        <dbReference type="SAM" id="MobiDB-lite"/>
    </source>
</evidence>
<name>A0A3P7JY49_STRVU</name>
<accession>A0A3P7JY49</accession>
<feature type="compositionally biased region" description="Polar residues" evidence="1">
    <location>
        <begin position="106"/>
        <end position="116"/>
    </location>
</feature>
<dbReference type="OrthoDB" id="73680at2759"/>
<evidence type="ECO:0000313" key="3">
    <source>
        <dbReference type="Proteomes" id="UP000270094"/>
    </source>
</evidence>
<protein>
    <submittedName>
        <fullName evidence="2">Uncharacterized protein</fullName>
    </submittedName>
</protein>
<reference evidence="2 3" key="1">
    <citation type="submission" date="2018-11" db="EMBL/GenBank/DDBJ databases">
        <authorList>
            <consortium name="Pathogen Informatics"/>
        </authorList>
    </citation>
    <scope>NUCLEOTIDE SEQUENCE [LARGE SCALE GENOMIC DNA]</scope>
</reference>
<dbReference type="EMBL" id="UYYB01111852">
    <property type="protein sequence ID" value="VDM81217.1"/>
    <property type="molecule type" value="Genomic_DNA"/>
</dbReference>
<gene>
    <name evidence="2" type="ORF">SVUK_LOCUS16215</name>
</gene>
<organism evidence="2 3">
    <name type="scientific">Strongylus vulgaris</name>
    <name type="common">Blood worm</name>
    <dbReference type="NCBI Taxonomy" id="40348"/>
    <lineage>
        <taxon>Eukaryota</taxon>
        <taxon>Metazoa</taxon>
        <taxon>Ecdysozoa</taxon>
        <taxon>Nematoda</taxon>
        <taxon>Chromadorea</taxon>
        <taxon>Rhabditida</taxon>
        <taxon>Rhabditina</taxon>
        <taxon>Rhabditomorpha</taxon>
        <taxon>Strongyloidea</taxon>
        <taxon>Strongylidae</taxon>
        <taxon>Strongylus</taxon>
    </lineage>
</organism>
<evidence type="ECO:0000313" key="2">
    <source>
        <dbReference type="EMBL" id="VDM81217.1"/>
    </source>
</evidence>
<sequence>MSDLLKSRSPAPFSLSTSPNDRGHAFSGNATHDDLSSSFTEILSSLNRSLPLSNVSNVTSDSGYDVRDERAPTDLSRVDGHPSSSDNGQSTASFLTAPEVIDDHSPSSAVPPSTSDTEIRLESRDSLLSGSEYAGPAHPATGDSMFDRFQAGPSSQKDEMSLWYRNMYKKMHKIDNQEGAFDVRTILLHH</sequence>
<feature type="compositionally biased region" description="Polar residues" evidence="1">
    <location>
        <begin position="82"/>
        <end position="94"/>
    </location>
</feature>
<keyword evidence="3" id="KW-1185">Reference proteome</keyword>
<feature type="compositionally biased region" description="Basic and acidic residues" evidence="1">
    <location>
        <begin position="64"/>
        <end position="80"/>
    </location>
</feature>